<evidence type="ECO:0000313" key="3">
    <source>
        <dbReference type="Proteomes" id="UP000198825"/>
    </source>
</evidence>
<accession>A0A1H2MR31</accession>
<protein>
    <submittedName>
        <fullName evidence="2">Uncharacterized protein</fullName>
    </submittedName>
</protein>
<reference evidence="3" key="1">
    <citation type="submission" date="2016-10" db="EMBL/GenBank/DDBJ databases">
        <authorList>
            <person name="Varghese N."/>
            <person name="Submissions S."/>
        </authorList>
    </citation>
    <scope>NUCLEOTIDE SEQUENCE [LARGE SCALE GENOMIC DNA]</scope>
    <source>
        <strain evidence="3">DSM 21743</strain>
    </source>
</reference>
<name>A0A1H2MR31_9ACTN</name>
<dbReference type="Proteomes" id="UP000198825">
    <property type="component" value="Chromosome I"/>
</dbReference>
<proteinExistence type="predicted"/>
<feature type="region of interest" description="Disordered" evidence="1">
    <location>
        <begin position="74"/>
        <end position="105"/>
    </location>
</feature>
<dbReference type="AlphaFoldDB" id="A0A1H2MR31"/>
<evidence type="ECO:0000313" key="2">
    <source>
        <dbReference type="EMBL" id="SDU95564.1"/>
    </source>
</evidence>
<dbReference type="RefSeq" id="WP_197680855.1">
    <property type="nucleotide sequence ID" value="NZ_LT629799.1"/>
</dbReference>
<dbReference type="EMBL" id="LT629799">
    <property type="protein sequence ID" value="SDU95564.1"/>
    <property type="molecule type" value="Genomic_DNA"/>
</dbReference>
<keyword evidence="3" id="KW-1185">Reference proteome</keyword>
<organism evidence="2 3">
    <name type="scientific">Microlunatus sagamiharensis</name>
    <dbReference type="NCBI Taxonomy" id="546874"/>
    <lineage>
        <taxon>Bacteria</taxon>
        <taxon>Bacillati</taxon>
        <taxon>Actinomycetota</taxon>
        <taxon>Actinomycetes</taxon>
        <taxon>Propionibacteriales</taxon>
        <taxon>Propionibacteriaceae</taxon>
        <taxon>Microlunatus</taxon>
    </lineage>
</organism>
<sequence length="105" mass="10941">MSDPSTLHVDCDSCSARGPACTDCVVSVLLGLPGPRVDLDTDEQQALSALAGSGLVPPLRLVPRARPVRSVAAPAYGDPDVFSDPDETSEGFLPMGTTYVRGAER</sequence>
<gene>
    <name evidence="2" type="ORF">SAMN04488544_2538</name>
</gene>
<evidence type="ECO:0000256" key="1">
    <source>
        <dbReference type="SAM" id="MobiDB-lite"/>
    </source>
</evidence>
<dbReference type="STRING" id="546874.SAMN04488544_2538"/>